<feature type="active site" evidence="9">
    <location>
        <position position="151"/>
    </location>
</feature>
<dbReference type="PANTHER" id="PTHR33695:SF1">
    <property type="entry name" value="LIPOPROTEIN SIGNAL PEPTIDASE"/>
    <property type="match status" value="1"/>
</dbReference>
<keyword evidence="6 9" id="KW-0378">Hydrolase</keyword>
<comment type="caution">
    <text evidence="12">The sequence shown here is derived from an EMBL/GenBank/DDBJ whole genome shotgun (WGS) entry which is preliminary data.</text>
</comment>
<sequence>MLDPADVPEETDGASSPRVLFWHVYAVALLILGLDILTKQVVFRSLPLGGPSTPVLGELLRWTYIQNPGAAFGLFQGNRYFFIGVSVLSSIVILALAHSRRYRDRWTLLAFGLILGGAIGNLLDRLWLGVVIDFIDVGIGRHRWPFFNIADSGISVGVVLLALRFLREPGGATERSVDETVAAAERDPSQLSG</sequence>
<proteinExistence type="inferred from homology"/>
<dbReference type="EMBL" id="JAGQHR010000014">
    <property type="protein sequence ID" value="MCA9726260.1"/>
    <property type="molecule type" value="Genomic_DNA"/>
</dbReference>
<dbReference type="GO" id="GO:0005886">
    <property type="term" value="C:plasma membrane"/>
    <property type="evidence" value="ECO:0007669"/>
    <property type="project" value="UniProtKB-SubCell"/>
</dbReference>
<comment type="similarity">
    <text evidence="1 9 11">Belongs to the peptidase A8 family.</text>
</comment>
<dbReference type="GO" id="GO:0004190">
    <property type="term" value="F:aspartic-type endopeptidase activity"/>
    <property type="evidence" value="ECO:0007669"/>
    <property type="project" value="UniProtKB-UniRule"/>
</dbReference>
<keyword evidence="7 9" id="KW-1133">Transmembrane helix</keyword>
<dbReference type="HAMAP" id="MF_00161">
    <property type="entry name" value="LspA"/>
    <property type="match status" value="1"/>
</dbReference>
<feature type="transmembrane region" description="Helical" evidence="9">
    <location>
        <begin position="143"/>
        <end position="166"/>
    </location>
</feature>
<name>A0A956LXV2_UNCEI</name>
<evidence type="ECO:0000313" key="13">
    <source>
        <dbReference type="Proteomes" id="UP000697710"/>
    </source>
</evidence>
<protein>
    <recommendedName>
        <fullName evidence="9">Lipoprotein signal peptidase</fullName>
        <ecNumber evidence="9">3.4.23.36</ecNumber>
    </recommendedName>
    <alternativeName>
        <fullName evidence="9">Prolipoprotein signal peptidase</fullName>
    </alternativeName>
    <alternativeName>
        <fullName evidence="9">Signal peptidase II</fullName>
        <shortName evidence="9">SPase II</shortName>
    </alternativeName>
</protein>
<dbReference type="GO" id="GO:0006508">
    <property type="term" value="P:proteolysis"/>
    <property type="evidence" value="ECO:0007669"/>
    <property type="project" value="UniProtKB-KW"/>
</dbReference>
<evidence type="ECO:0000256" key="3">
    <source>
        <dbReference type="ARBA" id="ARBA00022670"/>
    </source>
</evidence>
<dbReference type="PRINTS" id="PR00781">
    <property type="entry name" value="LIPOSIGPTASE"/>
</dbReference>
<dbReference type="PANTHER" id="PTHR33695">
    <property type="entry name" value="LIPOPROTEIN SIGNAL PEPTIDASE"/>
    <property type="match status" value="1"/>
</dbReference>
<dbReference type="AlphaFoldDB" id="A0A956LXV2"/>
<keyword evidence="3 9" id="KW-0645">Protease</keyword>
<gene>
    <name evidence="9 12" type="primary">lspA</name>
    <name evidence="12" type="ORF">KC729_01150</name>
</gene>
<feature type="transmembrane region" description="Helical" evidence="9">
    <location>
        <begin position="20"/>
        <end position="38"/>
    </location>
</feature>
<feature type="transmembrane region" description="Helical" evidence="9">
    <location>
        <begin position="106"/>
        <end position="123"/>
    </location>
</feature>
<keyword evidence="8 9" id="KW-0472">Membrane</keyword>
<comment type="subcellular location">
    <subcellularLocation>
        <location evidence="9">Cell membrane</location>
        <topology evidence="9">Multi-pass membrane protein</topology>
    </subcellularLocation>
</comment>
<dbReference type="PROSITE" id="PS00855">
    <property type="entry name" value="SPASE_II"/>
    <property type="match status" value="1"/>
</dbReference>
<evidence type="ECO:0000256" key="7">
    <source>
        <dbReference type="ARBA" id="ARBA00022989"/>
    </source>
</evidence>
<keyword evidence="5 9" id="KW-0064">Aspartyl protease</keyword>
<organism evidence="12 13">
    <name type="scientific">Eiseniibacteriota bacterium</name>
    <dbReference type="NCBI Taxonomy" id="2212470"/>
    <lineage>
        <taxon>Bacteria</taxon>
        <taxon>Candidatus Eiseniibacteriota</taxon>
    </lineage>
</organism>
<comment type="catalytic activity">
    <reaction evidence="9 10">
        <text>Release of signal peptides from bacterial membrane prolipoproteins. Hydrolyzes -Xaa-Yaa-Zaa-|-(S,diacylglyceryl)Cys-, in which Xaa is hydrophobic (preferably Leu), and Yaa (Ala or Ser) and Zaa (Gly or Ala) have small, neutral side chains.</text>
        <dbReference type="EC" id="3.4.23.36"/>
    </reaction>
</comment>
<keyword evidence="4 9" id="KW-0812">Transmembrane</keyword>
<comment type="function">
    <text evidence="9 10">This protein specifically catalyzes the removal of signal peptides from prolipoproteins.</text>
</comment>
<reference evidence="12" key="2">
    <citation type="journal article" date="2021" name="Microbiome">
        <title>Successional dynamics and alternative stable states in a saline activated sludge microbial community over 9 years.</title>
        <authorList>
            <person name="Wang Y."/>
            <person name="Ye J."/>
            <person name="Ju F."/>
            <person name="Liu L."/>
            <person name="Boyd J.A."/>
            <person name="Deng Y."/>
            <person name="Parks D.H."/>
            <person name="Jiang X."/>
            <person name="Yin X."/>
            <person name="Woodcroft B.J."/>
            <person name="Tyson G.W."/>
            <person name="Hugenholtz P."/>
            <person name="Polz M.F."/>
            <person name="Zhang T."/>
        </authorList>
    </citation>
    <scope>NUCLEOTIDE SEQUENCE</scope>
    <source>
        <strain evidence="12">HKST-UBA01</strain>
    </source>
</reference>
<evidence type="ECO:0000256" key="9">
    <source>
        <dbReference type="HAMAP-Rule" id="MF_00161"/>
    </source>
</evidence>
<keyword evidence="2 9" id="KW-1003">Cell membrane</keyword>
<feature type="active site" evidence="9">
    <location>
        <position position="133"/>
    </location>
</feature>
<evidence type="ECO:0000256" key="8">
    <source>
        <dbReference type="ARBA" id="ARBA00023136"/>
    </source>
</evidence>
<evidence type="ECO:0000256" key="6">
    <source>
        <dbReference type="ARBA" id="ARBA00022801"/>
    </source>
</evidence>
<evidence type="ECO:0000313" key="12">
    <source>
        <dbReference type="EMBL" id="MCA9726260.1"/>
    </source>
</evidence>
<dbReference type="NCBIfam" id="TIGR00077">
    <property type="entry name" value="lspA"/>
    <property type="match status" value="1"/>
</dbReference>
<accession>A0A956LXV2</accession>
<evidence type="ECO:0000256" key="1">
    <source>
        <dbReference type="ARBA" id="ARBA00006139"/>
    </source>
</evidence>
<feature type="transmembrane region" description="Helical" evidence="9">
    <location>
        <begin position="81"/>
        <end position="99"/>
    </location>
</feature>
<evidence type="ECO:0000256" key="5">
    <source>
        <dbReference type="ARBA" id="ARBA00022750"/>
    </source>
</evidence>
<dbReference type="Pfam" id="PF01252">
    <property type="entry name" value="Peptidase_A8"/>
    <property type="match status" value="1"/>
</dbReference>
<evidence type="ECO:0000256" key="4">
    <source>
        <dbReference type="ARBA" id="ARBA00022692"/>
    </source>
</evidence>
<evidence type="ECO:0000256" key="2">
    <source>
        <dbReference type="ARBA" id="ARBA00022475"/>
    </source>
</evidence>
<dbReference type="InterPro" id="IPR001872">
    <property type="entry name" value="Peptidase_A8"/>
</dbReference>
<evidence type="ECO:0000256" key="10">
    <source>
        <dbReference type="RuleBase" id="RU000594"/>
    </source>
</evidence>
<reference evidence="12" key="1">
    <citation type="submission" date="2020-04" db="EMBL/GenBank/DDBJ databases">
        <authorList>
            <person name="Zhang T."/>
        </authorList>
    </citation>
    <scope>NUCLEOTIDE SEQUENCE</scope>
    <source>
        <strain evidence="12">HKST-UBA01</strain>
    </source>
</reference>
<evidence type="ECO:0000256" key="11">
    <source>
        <dbReference type="RuleBase" id="RU004181"/>
    </source>
</evidence>
<dbReference type="EC" id="3.4.23.36" evidence="9"/>
<dbReference type="Proteomes" id="UP000697710">
    <property type="component" value="Unassembled WGS sequence"/>
</dbReference>
<comment type="pathway">
    <text evidence="9">Protein modification; lipoprotein biosynthesis (signal peptide cleavage).</text>
</comment>